<feature type="transmembrane region" description="Helical" evidence="1">
    <location>
        <begin position="12"/>
        <end position="34"/>
    </location>
</feature>
<keyword evidence="1" id="KW-0472">Membrane</keyword>
<keyword evidence="1" id="KW-0812">Transmembrane</keyword>
<evidence type="ECO:0000256" key="1">
    <source>
        <dbReference type="SAM" id="Phobius"/>
    </source>
</evidence>
<feature type="transmembrane region" description="Helical" evidence="1">
    <location>
        <begin position="157"/>
        <end position="178"/>
    </location>
</feature>
<accession>A0A1X2HZX8</accession>
<keyword evidence="3" id="KW-1185">Reference proteome</keyword>
<sequence length="179" mass="20427">MKLSYRFPYLPFSVMSILTLIHGSFLGVHALKIYTTFKHLFYHRNSKGATNSHGGALSEAHRNTKSLTPFQIWENGNQAVNYFKFIDETTNEVTQQEMDYSARLEITVNYQKAIQREDEIIEAVNDAYQAAGSVSTESICTLISNRARGIRLAADNFYCLNYFILLPTTFLPPLLLYIP</sequence>
<evidence type="ECO:0000313" key="2">
    <source>
        <dbReference type="EMBL" id="ORZ06278.1"/>
    </source>
</evidence>
<name>A0A1X2HZX8_9FUNG</name>
<dbReference type="OrthoDB" id="10649228at2759"/>
<evidence type="ECO:0000313" key="3">
    <source>
        <dbReference type="Proteomes" id="UP000193560"/>
    </source>
</evidence>
<comment type="caution">
    <text evidence="2">The sequence shown here is derived from an EMBL/GenBank/DDBJ whole genome shotgun (WGS) entry which is preliminary data.</text>
</comment>
<dbReference type="EMBL" id="MCGE01000040">
    <property type="protein sequence ID" value="ORZ06278.1"/>
    <property type="molecule type" value="Genomic_DNA"/>
</dbReference>
<dbReference type="Proteomes" id="UP000193560">
    <property type="component" value="Unassembled WGS sequence"/>
</dbReference>
<gene>
    <name evidence="2" type="ORF">BCR42DRAFT_397927</name>
</gene>
<protein>
    <submittedName>
        <fullName evidence="2">Uncharacterized protein</fullName>
    </submittedName>
</protein>
<organism evidence="2 3">
    <name type="scientific">Absidia repens</name>
    <dbReference type="NCBI Taxonomy" id="90262"/>
    <lineage>
        <taxon>Eukaryota</taxon>
        <taxon>Fungi</taxon>
        <taxon>Fungi incertae sedis</taxon>
        <taxon>Mucoromycota</taxon>
        <taxon>Mucoromycotina</taxon>
        <taxon>Mucoromycetes</taxon>
        <taxon>Mucorales</taxon>
        <taxon>Cunninghamellaceae</taxon>
        <taxon>Absidia</taxon>
    </lineage>
</organism>
<proteinExistence type="predicted"/>
<dbReference type="AlphaFoldDB" id="A0A1X2HZX8"/>
<keyword evidence="1" id="KW-1133">Transmembrane helix</keyword>
<reference evidence="2 3" key="1">
    <citation type="submission" date="2016-07" db="EMBL/GenBank/DDBJ databases">
        <title>Pervasive Adenine N6-methylation of Active Genes in Fungi.</title>
        <authorList>
            <consortium name="DOE Joint Genome Institute"/>
            <person name="Mondo S.J."/>
            <person name="Dannebaum R.O."/>
            <person name="Kuo R.C."/>
            <person name="Labutti K."/>
            <person name="Haridas S."/>
            <person name="Kuo A."/>
            <person name="Salamov A."/>
            <person name="Ahrendt S.R."/>
            <person name="Lipzen A."/>
            <person name="Sullivan W."/>
            <person name="Andreopoulos W.B."/>
            <person name="Clum A."/>
            <person name="Lindquist E."/>
            <person name="Daum C."/>
            <person name="Ramamoorthy G.K."/>
            <person name="Gryganskyi A."/>
            <person name="Culley D."/>
            <person name="Magnuson J.K."/>
            <person name="James T.Y."/>
            <person name="O'Malley M.A."/>
            <person name="Stajich J.E."/>
            <person name="Spatafora J.W."/>
            <person name="Visel A."/>
            <person name="Grigoriev I.V."/>
        </authorList>
    </citation>
    <scope>NUCLEOTIDE SEQUENCE [LARGE SCALE GENOMIC DNA]</scope>
    <source>
        <strain evidence="2 3">NRRL 1336</strain>
    </source>
</reference>